<evidence type="ECO:0000256" key="2">
    <source>
        <dbReference type="SAM" id="Coils"/>
    </source>
</evidence>
<dbReference type="InterPro" id="IPR052016">
    <property type="entry name" value="Bact_Sigma-Reg"/>
</dbReference>
<sequence length="604" mass="65580">MDTEVGGPMADQSQPGARAADAPGTDKRQQLALHAIEDLVAEQQRRIGEFTARAAAGTPEPGPPRRHTDHPPLPGPSVRELFDALPVAALLVAPVLDEQGEIEDFLYVGQNAEAWRYADEVVPDTTLPPWPGRPVPLFDRFPNMVRTAVPDLLIEAHRTGRPQGPAPVEWFLRGGDGTVVRLSNAVRADRCGTYLLLSWERGHRTELARAAQRLARACWAEWNLGDDTVLASLGARHVLGLPPDEPVPHLVELARMTDAEGQAGLYRVLYDVAFRRRVAECRLPLTSTGDRIIHFRAEPVQLQDGPVWGVRASMMDITREHLNRERAQAAQQEAQRQRERAQALADVAATLRDAVLPRFPAELAQYGLETAAVYRPDAGAGIGGDWFKARHLPNGRILIAVGDARGHGLEAVTLMAKLRYALAGLAFTGEPVEQLAAWLNTIAYDDGEESTTTAVIARYHRERSLLRWVCAGHPRPVLLRAGKAGQLPDPPGGPGLPLGVLPDASYRATEAYLSEGDVVLMYSDGLTERRDGDPDADVARLLEAAQEAAAHGIGPGHDGLQQYAEDVVQSLSGPWQTDDATLLVLRCVRPLPPGEAGSAAVRED</sequence>
<feature type="region of interest" description="Disordered" evidence="3">
    <location>
        <begin position="47"/>
        <end position="78"/>
    </location>
</feature>
<evidence type="ECO:0000313" key="6">
    <source>
        <dbReference type="Proteomes" id="UP000199155"/>
    </source>
</evidence>
<dbReference type="PANTHER" id="PTHR43156:SF2">
    <property type="entry name" value="STAGE II SPORULATION PROTEIN E"/>
    <property type="match status" value="1"/>
</dbReference>
<evidence type="ECO:0000256" key="3">
    <source>
        <dbReference type="SAM" id="MobiDB-lite"/>
    </source>
</evidence>
<evidence type="ECO:0000256" key="1">
    <source>
        <dbReference type="ARBA" id="ARBA00022801"/>
    </source>
</evidence>
<accession>A0A1G9FCV0</accession>
<reference evidence="5 6" key="1">
    <citation type="submission" date="2016-10" db="EMBL/GenBank/DDBJ databases">
        <authorList>
            <person name="de Groot N.N."/>
        </authorList>
    </citation>
    <scope>NUCLEOTIDE SEQUENCE [LARGE SCALE GENOMIC DNA]</scope>
    <source>
        <strain evidence="5 6">CGMCC 4.5727</strain>
    </source>
</reference>
<organism evidence="5 6">
    <name type="scientific">Streptomyces indicus</name>
    <dbReference type="NCBI Taxonomy" id="417292"/>
    <lineage>
        <taxon>Bacteria</taxon>
        <taxon>Bacillati</taxon>
        <taxon>Actinomycetota</taxon>
        <taxon>Actinomycetes</taxon>
        <taxon>Kitasatosporales</taxon>
        <taxon>Streptomycetaceae</taxon>
        <taxon>Streptomyces</taxon>
    </lineage>
</organism>
<dbReference type="EMBL" id="FNFF01000013">
    <property type="protein sequence ID" value="SDK86211.1"/>
    <property type="molecule type" value="Genomic_DNA"/>
</dbReference>
<keyword evidence="2" id="KW-0175">Coiled coil</keyword>
<feature type="region of interest" description="Disordered" evidence="3">
    <location>
        <begin position="1"/>
        <end position="32"/>
    </location>
</feature>
<dbReference type="GO" id="GO:0016791">
    <property type="term" value="F:phosphatase activity"/>
    <property type="evidence" value="ECO:0007669"/>
    <property type="project" value="TreeGrafter"/>
</dbReference>
<dbReference type="PANTHER" id="PTHR43156">
    <property type="entry name" value="STAGE II SPORULATION PROTEIN E-RELATED"/>
    <property type="match status" value="1"/>
</dbReference>
<dbReference type="Gene3D" id="3.60.40.10">
    <property type="entry name" value="PPM-type phosphatase domain"/>
    <property type="match status" value="1"/>
</dbReference>
<dbReference type="Proteomes" id="UP000199155">
    <property type="component" value="Unassembled WGS sequence"/>
</dbReference>
<keyword evidence="6" id="KW-1185">Reference proteome</keyword>
<dbReference type="PROSITE" id="PS51746">
    <property type="entry name" value="PPM_2"/>
    <property type="match status" value="1"/>
</dbReference>
<proteinExistence type="predicted"/>
<protein>
    <submittedName>
        <fullName evidence="5">Serine phosphatase RsbU, regulator of sigma subunit</fullName>
    </submittedName>
</protein>
<feature type="coiled-coil region" evidence="2">
    <location>
        <begin position="315"/>
        <end position="347"/>
    </location>
</feature>
<dbReference type="Pfam" id="PF07228">
    <property type="entry name" value="SpoIIE"/>
    <property type="match status" value="1"/>
</dbReference>
<dbReference type="RefSeq" id="WP_245769561.1">
    <property type="nucleotide sequence ID" value="NZ_FNFF01000013.1"/>
</dbReference>
<name>A0A1G9FCV0_9ACTN</name>
<evidence type="ECO:0000313" key="5">
    <source>
        <dbReference type="EMBL" id="SDK86211.1"/>
    </source>
</evidence>
<gene>
    <name evidence="5" type="ORF">SAMN05421806_11346</name>
</gene>
<dbReference type="SUPFAM" id="SSF81606">
    <property type="entry name" value="PP2C-like"/>
    <property type="match status" value="1"/>
</dbReference>
<dbReference type="STRING" id="417292.SAMN05421806_11346"/>
<keyword evidence="1" id="KW-0378">Hydrolase</keyword>
<dbReference type="InterPro" id="IPR001932">
    <property type="entry name" value="PPM-type_phosphatase-like_dom"/>
</dbReference>
<feature type="domain" description="PPM-type phosphatase" evidence="4">
    <location>
        <begin position="365"/>
        <end position="587"/>
    </location>
</feature>
<evidence type="ECO:0000259" key="4">
    <source>
        <dbReference type="PROSITE" id="PS51746"/>
    </source>
</evidence>
<dbReference type="AlphaFoldDB" id="A0A1G9FCV0"/>
<dbReference type="SMART" id="SM00331">
    <property type="entry name" value="PP2C_SIG"/>
    <property type="match status" value="1"/>
</dbReference>
<dbReference type="InterPro" id="IPR036457">
    <property type="entry name" value="PPM-type-like_dom_sf"/>
</dbReference>